<dbReference type="KEGG" id="copr:Cop2CBH44_05320"/>
<evidence type="ECO:0000256" key="1">
    <source>
        <dbReference type="ARBA" id="ARBA00004162"/>
    </source>
</evidence>
<evidence type="ECO:0000256" key="4">
    <source>
        <dbReference type="ARBA" id="ARBA00022989"/>
    </source>
</evidence>
<comment type="subcellular location">
    <subcellularLocation>
        <location evidence="1">Cell membrane</location>
        <topology evidence="1">Single-pass membrane protein</topology>
    </subcellularLocation>
</comment>
<evidence type="ECO:0000256" key="5">
    <source>
        <dbReference type="ARBA" id="ARBA00023136"/>
    </source>
</evidence>
<dbReference type="Proteomes" id="UP000594042">
    <property type="component" value="Chromosome"/>
</dbReference>
<keyword evidence="4 6" id="KW-1133">Transmembrane helix</keyword>
<protein>
    <recommendedName>
        <fullName evidence="7">Phage shock protein PspC N-terminal domain-containing protein</fullName>
    </recommendedName>
</protein>
<dbReference type="GO" id="GO:0005886">
    <property type="term" value="C:plasma membrane"/>
    <property type="evidence" value="ECO:0007669"/>
    <property type="project" value="UniProtKB-SubCell"/>
</dbReference>
<evidence type="ECO:0000313" key="9">
    <source>
        <dbReference type="Proteomes" id="UP000594042"/>
    </source>
</evidence>
<feature type="transmembrane region" description="Helical" evidence="6">
    <location>
        <begin position="34"/>
        <end position="59"/>
    </location>
</feature>
<dbReference type="InterPro" id="IPR007168">
    <property type="entry name" value="Phageshock_PspC_N"/>
</dbReference>
<organism evidence="8 9">
    <name type="scientific">Coprobacter secundus subsp. similis</name>
    <dbReference type="NCBI Taxonomy" id="2751153"/>
    <lineage>
        <taxon>Bacteria</taxon>
        <taxon>Pseudomonadati</taxon>
        <taxon>Bacteroidota</taxon>
        <taxon>Bacteroidia</taxon>
        <taxon>Bacteroidales</taxon>
        <taxon>Barnesiellaceae</taxon>
        <taxon>Coprobacter</taxon>
    </lineage>
</organism>
<keyword evidence="9" id="KW-1185">Reference proteome</keyword>
<reference evidence="9" key="1">
    <citation type="submission" date="2020-07" db="EMBL/GenBank/DDBJ databases">
        <title>Complete genome sequencing of Coprobacter sp. strain 2CBH44.</title>
        <authorList>
            <person name="Sakamoto M."/>
            <person name="Murakami T."/>
            <person name="Mori H."/>
        </authorList>
    </citation>
    <scope>NUCLEOTIDE SEQUENCE [LARGE SCALE GENOMIC DNA]</scope>
    <source>
        <strain evidence="9">2CBH44</strain>
    </source>
</reference>
<evidence type="ECO:0000313" key="8">
    <source>
        <dbReference type="EMBL" id="BCI62179.1"/>
    </source>
</evidence>
<keyword evidence="2" id="KW-1003">Cell membrane</keyword>
<sequence length="63" mass="6919">MSEKKLLRSNNKIIAGVCGGLADYFDIDATLMRVIVVLAAVFTGFFPITVAYVILIFIIPEAR</sequence>
<gene>
    <name evidence="8" type="ORF">Cop2CBH44_05320</name>
</gene>
<accession>A0A7G1HR61</accession>
<dbReference type="Pfam" id="PF04024">
    <property type="entry name" value="PspC"/>
    <property type="match status" value="1"/>
</dbReference>
<dbReference type="EMBL" id="AP023322">
    <property type="protein sequence ID" value="BCI62179.1"/>
    <property type="molecule type" value="Genomic_DNA"/>
</dbReference>
<dbReference type="InterPro" id="IPR052027">
    <property type="entry name" value="PspC"/>
</dbReference>
<keyword evidence="3 6" id="KW-0812">Transmembrane</keyword>
<feature type="domain" description="Phage shock protein PspC N-terminal" evidence="7">
    <location>
        <begin position="4"/>
        <end position="62"/>
    </location>
</feature>
<name>A0A7G1HR61_9BACT</name>
<evidence type="ECO:0000256" key="6">
    <source>
        <dbReference type="SAM" id="Phobius"/>
    </source>
</evidence>
<dbReference type="PANTHER" id="PTHR33885:SF3">
    <property type="entry name" value="PHAGE SHOCK PROTEIN C"/>
    <property type="match status" value="1"/>
</dbReference>
<dbReference type="PANTHER" id="PTHR33885">
    <property type="entry name" value="PHAGE SHOCK PROTEIN C"/>
    <property type="match status" value="1"/>
</dbReference>
<proteinExistence type="predicted"/>
<evidence type="ECO:0000256" key="2">
    <source>
        <dbReference type="ARBA" id="ARBA00022475"/>
    </source>
</evidence>
<dbReference type="RefSeq" id="WP_055095990.1">
    <property type="nucleotide sequence ID" value="NZ_AP023322.1"/>
</dbReference>
<evidence type="ECO:0000259" key="7">
    <source>
        <dbReference type="Pfam" id="PF04024"/>
    </source>
</evidence>
<evidence type="ECO:0000256" key="3">
    <source>
        <dbReference type="ARBA" id="ARBA00022692"/>
    </source>
</evidence>
<dbReference type="AlphaFoldDB" id="A0A7G1HR61"/>
<keyword evidence="5 6" id="KW-0472">Membrane</keyword>